<dbReference type="InterPro" id="IPR013783">
    <property type="entry name" value="Ig-like_fold"/>
</dbReference>
<evidence type="ECO:0000256" key="1">
    <source>
        <dbReference type="ARBA" id="ARBA00022729"/>
    </source>
</evidence>
<proteinExistence type="predicted"/>
<evidence type="ECO:0000313" key="5">
    <source>
        <dbReference type="EMBL" id="KAJ3177656.1"/>
    </source>
</evidence>
<organism evidence="5 6">
    <name type="scientific">Geranomyces variabilis</name>
    <dbReference type="NCBI Taxonomy" id="109894"/>
    <lineage>
        <taxon>Eukaryota</taxon>
        <taxon>Fungi</taxon>
        <taxon>Fungi incertae sedis</taxon>
        <taxon>Chytridiomycota</taxon>
        <taxon>Chytridiomycota incertae sedis</taxon>
        <taxon>Chytridiomycetes</taxon>
        <taxon>Spizellomycetales</taxon>
        <taxon>Powellomycetaceae</taxon>
        <taxon>Geranomyces</taxon>
    </lineage>
</organism>
<dbReference type="InterPro" id="IPR014756">
    <property type="entry name" value="Ig_E-set"/>
</dbReference>
<feature type="domain" description="Galactose oxidase-like Early set" evidence="4">
    <location>
        <begin position="366"/>
        <end position="449"/>
    </location>
</feature>
<dbReference type="PANTHER" id="PTHR32208">
    <property type="entry name" value="SECRETED PROTEIN-RELATED"/>
    <property type="match status" value="1"/>
</dbReference>
<dbReference type="Pfam" id="PF09118">
    <property type="entry name" value="GO-like_E_set"/>
    <property type="match status" value="1"/>
</dbReference>
<dbReference type="InterPro" id="IPR037293">
    <property type="entry name" value="Gal_Oxidase_central_sf"/>
</dbReference>
<dbReference type="AlphaFoldDB" id="A0AAD5XQS2"/>
<evidence type="ECO:0000313" key="6">
    <source>
        <dbReference type="Proteomes" id="UP001212152"/>
    </source>
</evidence>
<dbReference type="PANTHER" id="PTHR32208:SF56">
    <property type="entry name" value="GALACTOSE OXIDASE-RELATED"/>
    <property type="match status" value="1"/>
</dbReference>
<dbReference type="InterPro" id="IPR009880">
    <property type="entry name" value="Glyoxal_oxidase_N"/>
</dbReference>
<dbReference type="Proteomes" id="UP001212152">
    <property type="component" value="Unassembled WGS sequence"/>
</dbReference>
<name>A0AAD5XQS2_9FUNG</name>
<comment type="caution">
    <text evidence="5">The sequence shown here is derived from an EMBL/GenBank/DDBJ whole genome shotgun (WGS) entry which is preliminary data.</text>
</comment>
<accession>A0AAD5XQS2</accession>
<evidence type="ECO:0008006" key="7">
    <source>
        <dbReference type="Google" id="ProtNLM"/>
    </source>
</evidence>
<sequence>MKAVSLLPACAALFGAAIAAPVRLNADGVWSNVLPLPLSPISGAVTPTGELLMWSGNSPGGWLYNDADKQNGDRTYYSVFSLDTFLGQQPIQLQTTNTVEMFCPGTSNLPDGTILVNGGSSVLVQTDSWLSFGMSFNANLKFPYAGPNGEEKVFHAGPVKNLHDISVTKNMYSPGRVFKAGGATAYGELNSGVGMATRAQAYTITFKDLPTGGRVVVKASGNMNRARAFGHAVVLPGGKILLVGGKTNLHLFEDTNGVLEPEIYDPTTGTFTLLAPMNVARNYHSLALLTKYGNVFVAGGGAYPNSCSVAGQAPCTANVHFNGQVFTPPYLSQGQVRPAIVTVSGTTNAQYGGAKVLHINDILTVKANGCGGGGGAGCTYELLRIASETHSVNNDQLRVPLQINTRGGAANGDTMAIFAADKAFVMAGYYYLFAIAPNGTPSVAATVQVIR</sequence>
<dbReference type="Pfam" id="PF07250">
    <property type="entry name" value="Glyoxal_oxid_N"/>
    <property type="match status" value="1"/>
</dbReference>
<dbReference type="InterPro" id="IPR015202">
    <property type="entry name" value="GO-like_E_set"/>
</dbReference>
<reference evidence="5" key="1">
    <citation type="submission" date="2020-05" db="EMBL/GenBank/DDBJ databases">
        <title>Phylogenomic resolution of chytrid fungi.</title>
        <authorList>
            <person name="Stajich J.E."/>
            <person name="Amses K."/>
            <person name="Simmons R."/>
            <person name="Seto K."/>
            <person name="Myers J."/>
            <person name="Bonds A."/>
            <person name="Quandt C.A."/>
            <person name="Barry K."/>
            <person name="Liu P."/>
            <person name="Grigoriev I."/>
            <person name="Longcore J.E."/>
            <person name="James T.Y."/>
        </authorList>
    </citation>
    <scope>NUCLEOTIDE SEQUENCE</scope>
    <source>
        <strain evidence="5">JEL0379</strain>
    </source>
</reference>
<dbReference type="EMBL" id="JADGJQ010000032">
    <property type="protein sequence ID" value="KAJ3177656.1"/>
    <property type="molecule type" value="Genomic_DNA"/>
</dbReference>
<gene>
    <name evidence="5" type="ORF">HDU87_004409</name>
</gene>
<keyword evidence="6" id="KW-1185">Reference proteome</keyword>
<feature type="domain" description="Glyoxal oxidase N-terminal" evidence="3">
    <location>
        <begin position="221"/>
        <end position="301"/>
    </location>
</feature>
<dbReference type="SUPFAM" id="SSF81296">
    <property type="entry name" value="E set domains"/>
    <property type="match status" value="1"/>
</dbReference>
<dbReference type="SUPFAM" id="SSF50965">
    <property type="entry name" value="Galactose oxidase, central domain"/>
    <property type="match status" value="1"/>
</dbReference>
<evidence type="ECO:0000256" key="2">
    <source>
        <dbReference type="SAM" id="SignalP"/>
    </source>
</evidence>
<dbReference type="InterPro" id="IPR011043">
    <property type="entry name" value="Gal_Oxase/kelch_b-propeller"/>
</dbReference>
<dbReference type="Gene3D" id="2.60.40.10">
    <property type="entry name" value="Immunoglobulins"/>
    <property type="match status" value="1"/>
</dbReference>
<feature type="chain" id="PRO_5041972282" description="Galactose oxidase" evidence="2">
    <location>
        <begin position="20"/>
        <end position="451"/>
    </location>
</feature>
<protein>
    <recommendedName>
        <fullName evidence="7">Galactose oxidase</fullName>
    </recommendedName>
</protein>
<dbReference type="Gene3D" id="2.130.10.80">
    <property type="entry name" value="Galactose oxidase/kelch, beta-propeller"/>
    <property type="match status" value="2"/>
</dbReference>
<evidence type="ECO:0000259" key="4">
    <source>
        <dbReference type="Pfam" id="PF09118"/>
    </source>
</evidence>
<evidence type="ECO:0000259" key="3">
    <source>
        <dbReference type="Pfam" id="PF07250"/>
    </source>
</evidence>
<keyword evidence="1 2" id="KW-0732">Signal</keyword>
<feature type="signal peptide" evidence="2">
    <location>
        <begin position="1"/>
        <end position="19"/>
    </location>
</feature>